<dbReference type="EC" id="3.5.3.22" evidence="6"/>
<dbReference type="RefSeq" id="WP_146660089.1">
    <property type="nucleotide sequence ID" value="NZ_CP019791.1"/>
</dbReference>
<dbReference type="AlphaFoldDB" id="A0A1U9NJL1"/>
<dbReference type="InterPro" id="IPR006035">
    <property type="entry name" value="Ureohydrolase"/>
</dbReference>
<dbReference type="STRING" id="1936003.STSP2_00844"/>
<dbReference type="Gene3D" id="3.40.800.10">
    <property type="entry name" value="Ureohydrolase domain"/>
    <property type="match status" value="1"/>
</dbReference>
<keyword evidence="3 6" id="KW-0378">Hydrolase</keyword>
<evidence type="ECO:0000313" key="6">
    <source>
        <dbReference type="EMBL" id="AQT67696.1"/>
    </source>
</evidence>
<dbReference type="PANTHER" id="PTHR11358:SF26">
    <property type="entry name" value="GUANIDINO ACID HYDROLASE, MITOCHONDRIAL"/>
    <property type="match status" value="1"/>
</dbReference>
<reference evidence="7" key="1">
    <citation type="submission" date="2017-02" db="EMBL/GenBank/DDBJ databases">
        <title>Comparative genomics and description of representatives of a novel lineage of planctomycetes thriving in anoxic sediments.</title>
        <authorList>
            <person name="Spring S."/>
            <person name="Bunk B."/>
            <person name="Sproer C."/>
        </authorList>
    </citation>
    <scope>NUCLEOTIDE SEQUENCE [LARGE SCALE GENOMIC DNA]</scope>
    <source>
        <strain evidence="7">ST-NAGAB-D1</strain>
    </source>
</reference>
<dbReference type="NCBIfam" id="TIGR01230">
    <property type="entry name" value="agmatinase"/>
    <property type="match status" value="1"/>
</dbReference>
<dbReference type="GO" id="GO:0033972">
    <property type="term" value="F:proclavaminate amidinohydrolase activity"/>
    <property type="evidence" value="ECO:0007669"/>
    <property type="project" value="UniProtKB-EC"/>
</dbReference>
<dbReference type="GO" id="GO:0033389">
    <property type="term" value="P:putrescine biosynthetic process from arginine, via agmatine"/>
    <property type="evidence" value="ECO:0007669"/>
    <property type="project" value="TreeGrafter"/>
</dbReference>
<dbReference type="PANTHER" id="PTHR11358">
    <property type="entry name" value="ARGINASE/AGMATINASE"/>
    <property type="match status" value="1"/>
</dbReference>
<dbReference type="PIRSF" id="PIRSF036979">
    <property type="entry name" value="Arginase"/>
    <property type="match status" value="1"/>
</dbReference>
<feature type="binding site" evidence="4">
    <location>
        <position position="134"/>
    </location>
    <ligand>
        <name>Mn(2+)</name>
        <dbReference type="ChEBI" id="CHEBI:29035"/>
        <label>1</label>
    </ligand>
</feature>
<feature type="binding site" evidence="4">
    <location>
        <position position="136"/>
    </location>
    <ligand>
        <name>Mn(2+)</name>
        <dbReference type="ChEBI" id="CHEBI:29035"/>
        <label>1</label>
    </ligand>
</feature>
<dbReference type="SUPFAM" id="SSF52768">
    <property type="entry name" value="Arginase/deacetylase"/>
    <property type="match status" value="1"/>
</dbReference>
<comment type="similarity">
    <text evidence="1">Belongs to the arginase family. Agmatinase subfamily.</text>
</comment>
<feature type="binding site" evidence="4">
    <location>
        <position position="132"/>
    </location>
    <ligand>
        <name>Mn(2+)</name>
        <dbReference type="ChEBI" id="CHEBI:29035"/>
        <label>1</label>
    </ligand>
</feature>
<evidence type="ECO:0000256" key="4">
    <source>
        <dbReference type="PIRSR" id="PIRSR036979-1"/>
    </source>
</evidence>
<dbReference type="OrthoDB" id="9788689at2"/>
<dbReference type="KEGG" id="alus:STSP2_00844"/>
<evidence type="ECO:0000256" key="1">
    <source>
        <dbReference type="ARBA" id="ARBA00009227"/>
    </source>
</evidence>
<keyword evidence="2 4" id="KW-0479">Metal-binding</keyword>
<dbReference type="Pfam" id="PF00491">
    <property type="entry name" value="Arginase"/>
    <property type="match status" value="1"/>
</dbReference>
<proteinExistence type="inferred from homology"/>
<dbReference type="Proteomes" id="UP000189674">
    <property type="component" value="Chromosome"/>
</dbReference>
<dbReference type="CDD" id="cd11593">
    <property type="entry name" value="Agmatinase-like_2"/>
    <property type="match status" value="1"/>
</dbReference>
<evidence type="ECO:0000256" key="2">
    <source>
        <dbReference type="ARBA" id="ARBA00022723"/>
    </source>
</evidence>
<evidence type="ECO:0000313" key="7">
    <source>
        <dbReference type="Proteomes" id="UP000189674"/>
    </source>
</evidence>
<evidence type="ECO:0000256" key="3">
    <source>
        <dbReference type="ARBA" id="ARBA00022801"/>
    </source>
</evidence>
<accession>A0A1U9NJL1</accession>
<feature type="binding site" evidence="4">
    <location>
        <position position="213"/>
    </location>
    <ligand>
        <name>Mn(2+)</name>
        <dbReference type="ChEBI" id="CHEBI:29035"/>
        <label>1</label>
    </ligand>
</feature>
<protein>
    <submittedName>
        <fullName evidence="6">Proclavaminate amidinohydrolase</fullName>
        <ecNumber evidence="6">3.5.3.22</ecNumber>
    </submittedName>
</protein>
<dbReference type="InterPro" id="IPR005925">
    <property type="entry name" value="Agmatinase-rel"/>
</dbReference>
<dbReference type="InterPro" id="IPR023696">
    <property type="entry name" value="Ureohydrolase_dom_sf"/>
</dbReference>
<sequence length="284" mass="32183">MTDRKQFGDWHDNNSEPNGSSIVLIPVPYDETSTWQKGADKGPAAIIDAAYQLERYDIETDSEVYKRGIWTDNPIQCDPDPFRMVQQVRDRTAFWLADNKHTVVIGGEHSVSVGAIQAHAEKYENLSVLQLDAHADLRDEYEGSKHNHACVMARASEIAPCVQVGIRSMDASEKQLMDPDRVFFAEEIYNRREWANDAVDILTDQVYITIDLDVFDSSIMPSTGTPEPGGMTWYEVLRFLRKVAETKNIVGFDIAELCPNPQNKAPNYLAAKLIYKTLSYQFEL</sequence>
<keyword evidence="4" id="KW-0464">Manganese</keyword>
<organism evidence="6 7">
    <name type="scientific">Anaerohalosphaera lusitana</name>
    <dbReference type="NCBI Taxonomy" id="1936003"/>
    <lineage>
        <taxon>Bacteria</taxon>
        <taxon>Pseudomonadati</taxon>
        <taxon>Planctomycetota</taxon>
        <taxon>Phycisphaerae</taxon>
        <taxon>Sedimentisphaerales</taxon>
        <taxon>Anaerohalosphaeraceae</taxon>
        <taxon>Anaerohalosphaera</taxon>
    </lineage>
</organism>
<keyword evidence="7" id="KW-1185">Reference proteome</keyword>
<name>A0A1U9NJL1_9BACT</name>
<dbReference type="PROSITE" id="PS51409">
    <property type="entry name" value="ARGINASE_2"/>
    <property type="match status" value="1"/>
</dbReference>
<feature type="region of interest" description="Disordered" evidence="5">
    <location>
        <begin position="1"/>
        <end position="21"/>
    </location>
</feature>
<feature type="binding site" evidence="4">
    <location>
        <position position="109"/>
    </location>
    <ligand>
        <name>Mn(2+)</name>
        <dbReference type="ChEBI" id="CHEBI:29035"/>
        <label>1</label>
    </ligand>
</feature>
<feature type="binding site" evidence="4">
    <location>
        <position position="211"/>
    </location>
    <ligand>
        <name>Mn(2+)</name>
        <dbReference type="ChEBI" id="CHEBI:29035"/>
        <label>1</label>
    </ligand>
</feature>
<evidence type="ECO:0000256" key="5">
    <source>
        <dbReference type="SAM" id="MobiDB-lite"/>
    </source>
</evidence>
<dbReference type="GO" id="GO:0046872">
    <property type="term" value="F:metal ion binding"/>
    <property type="evidence" value="ECO:0007669"/>
    <property type="project" value="UniProtKB-KW"/>
</dbReference>
<feature type="compositionally biased region" description="Basic and acidic residues" evidence="5">
    <location>
        <begin position="1"/>
        <end position="14"/>
    </location>
</feature>
<dbReference type="GO" id="GO:0008783">
    <property type="term" value="F:agmatinase activity"/>
    <property type="evidence" value="ECO:0007669"/>
    <property type="project" value="TreeGrafter"/>
</dbReference>
<dbReference type="EMBL" id="CP019791">
    <property type="protein sequence ID" value="AQT67696.1"/>
    <property type="molecule type" value="Genomic_DNA"/>
</dbReference>
<comment type="cofactor">
    <cofactor evidence="4">
        <name>Mn(2+)</name>
        <dbReference type="ChEBI" id="CHEBI:29035"/>
    </cofactor>
    <text evidence="4">Binds 2 manganese ions per subunit.</text>
</comment>
<gene>
    <name evidence="6" type="primary">pah</name>
    <name evidence="6" type="ORF">STSP2_00844</name>
</gene>